<keyword evidence="2" id="KW-1185">Reference proteome</keyword>
<dbReference type="InterPro" id="IPR045424">
    <property type="entry name" value="DUF6509"/>
</dbReference>
<dbReference type="OrthoDB" id="2736409at2"/>
<dbReference type="AlphaFoldDB" id="A0A372LRM9"/>
<sequence length="98" mass="11590">MLSITGHELELINDPFGILPGNRFEFLIDLDVPEDDELYSENGVYLKVIYVLEDDKAYIAKYDFYENETEKYIDLELEEDEEEQVNAYCRDNLIPKNE</sequence>
<proteinExistence type="predicted"/>
<dbReference type="EMBL" id="QVTE01000016">
    <property type="protein sequence ID" value="RFU70442.1"/>
    <property type="molecule type" value="Genomic_DNA"/>
</dbReference>
<organism evidence="1 2">
    <name type="scientific">Peribacillus saganii</name>
    <dbReference type="NCBI Taxonomy" id="2303992"/>
    <lineage>
        <taxon>Bacteria</taxon>
        <taxon>Bacillati</taxon>
        <taxon>Bacillota</taxon>
        <taxon>Bacilli</taxon>
        <taxon>Bacillales</taxon>
        <taxon>Bacillaceae</taxon>
        <taxon>Peribacillus</taxon>
    </lineage>
</organism>
<evidence type="ECO:0000313" key="2">
    <source>
        <dbReference type="Proteomes" id="UP000264541"/>
    </source>
</evidence>
<accession>A0A372LRM9</accession>
<name>A0A372LRM9_9BACI</name>
<gene>
    <name evidence="1" type="ORF">D0469_07605</name>
</gene>
<protein>
    <submittedName>
        <fullName evidence="1">Pullulanase</fullName>
    </submittedName>
</protein>
<dbReference type="Pfam" id="PF20119">
    <property type="entry name" value="DUF6509"/>
    <property type="match status" value="1"/>
</dbReference>
<dbReference type="Proteomes" id="UP000264541">
    <property type="component" value="Unassembled WGS sequence"/>
</dbReference>
<dbReference type="RefSeq" id="WP_117326024.1">
    <property type="nucleotide sequence ID" value="NZ_QVTE01000016.1"/>
</dbReference>
<evidence type="ECO:0000313" key="1">
    <source>
        <dbReference type="EMBL" id="RFU70442.1"/>
    </source>
</evidence>
<comment type="caution">
    <text evidence="1">The sequence shown here is derived from an EMBL/GenBank/DDBJ whole genome shotgun (WGS) entry which is preliminary data.</text>
</comment>
<reference evidence="1 2" key="1">
    <citation type="submission" date="2018-08" db="EMBL/GenBank/DDBJ databases">
        <title>Bacillus chawlae sp. nov., Bacillus glennii sp. nov., and Bacillus saganii sp. nov. Isolated from the Vehicle Assembly Building at Kennedy Space Center where the Viking Spacecraft were Assembled.</title>
        <authorList>
            <person name="Seuylemezian A."/>
            <person name="Vaishampayan P."/>
        </authorList>
    </citation>
    <scope>NUCLEOTIDE SEQUENCE [LARGE SCALE GENOMIC DNA]</scope>
    <source>
        <strain evidence="1 2">V47-23a</strain>
    </source>
</reference>